<dbReference type="GO" id="GO:0051123">
    <property type="term" value="P:RNA polymerase II preinitiation complex assembly"/>
    <property type="evidence" value="ECO:0007669"/>
    <property type="project" value="TreeGrafter"/>
</dbReference>
<evidence type="ECO:0000313" key="8">
    <source>
        <dbReference type="Proteomes" id="UP000700596"/>
    </source>
</evidence>
<feature type="compositionally biased region" description="Low complexity" evidence="6">
    <location>
        <begin position="14"/>
        <end position="50"/>
    </location>
</feature>
<feature type="compositionally biased region" description="Acidic residues" evidence="6">
    <location>
        <begin position="248"/>
        <end position="259"/>
    </location>
</feature>
<dbReference type="GO" id="GO:0000124">
    <property type="term" value="C:SAGA complex"/>
    <property type="evidence" value="ECO:0007669"/>
    <property type="project" value="TreeGrafter"/>
</dbReference>
<reference evidence="7" key="1">
    <citation type="journal article" date="2021" name="Nat. Commun.">
        <title>Genetic determinants of endophytism in the Arabidopsis root mycobiome.</title>
        <authorList>
            <person name="Mesny F."/>
            <person name="Miyauchi S."/>
            <person name="Thiergart T."/>
            <person name="Pickel B."/>
            <person name="Atanasova L."/>
            <person name="Karlsson M."/>
            <person name="Huettel B."/>
            <person name="Barry K.W."/>
            <person name="Haridas S."/>
            <person name="Chen C."/>
            <person name="Bauer D."/>
            <person name="Andreopoulos W."/>
            <person name="Pangilinan J."/>
            <person name="LaButti K."/>
            <person name="Riley R."/>
            <person name="Lipzen A."/>
            <person name="Clum A."/>
            <person name="Drula E."/>
            <person name="Henrissat B."/>
            <person name="Kohler A."/>
            <person name="Grigoriev I.V."/>
            <person name="Martin F.M."/>
            <person name="Hacquard S."/>
        </authorList>
    </citation>
    <scope>NUCLEOTIDE SEQUENCE</scope>
    <source>
        <strain evidence="7">MPI-CAGE-CH-0243</strain>
    </source>
</reference>
<evidence type="ECO:0000256" key="3">
    <source>
        <dbReference type="ARBA" id="ARBA00023015"/>
    </source>
</evidence>
<evidence type="ECO:0000256" key="1">
    <source>
        <dbReference type="ARBA" id="ARBA00004123"/>
    </source>
</evidence>
<dbReference type="GO" id="GO:0003713">
    <property type="term" value="F:transcription coactivator activity"/>
    <property type="evidence" value="ECO:0007669"/>
    <property type="project" value="TreeGrafter"/>
</dbReference>
<evidence type="ECO:0000256" key="2">
    <source>
        <dbReference type="ARBA" id="ARBA00007646"/>
    </source>
</evidence>
<dbReference type="InterPro" id="IPR051431">
    <property type="entry name" value="TFIID_subunit_9"/>
</dbReference>
<accession>A0A9P9I8Z6</accession>
<dbReference type="Pfam" id="PF02291">
    <property type="entry name" value="TFIID-31kDa"/>
    <property type="match status" value="1"/>
</dbReference>
<gene>
    <name evidence="7" type="ORF">B0J11DRAFT_585428</name>
</gene>
<comment type="subcellular location">
    <subcellularLocation>
        <location evidence="1">Nucleus</location>
    </subcellularLocation>
</comment>
<keyword evidence="3" id="KW-0805">Transcription regulation</keyword>
<dbReference type="EMBL" id="JAGMWT010000021">
    <property type="protein sequence ID" value="KAH7112458.1"/>
    <property type="molecule type" value="Genomic_DNA"/>
</dbReference>
<dbReference type="Proteomes" id="UP000700596">
    <property type="component" value="Unassembled WGS sequence"/>
</dbReference>
<dbReference type="SUPFAM" id="SSF47113">
    <property type="entry name" value="Histone-fold"/>
    <property type="match status" value="1"/>
</dbReference>
<proteinExistence type="inferred from homology"/>
<evidence type="ECO:0000256" key="5">
    <source>
        <dbReference type="ARBA" id="ARBA00023242"/>
    </source>
</evidence>
<sequence length="272" mass="28978">MASPAPAELQNGISTPPTTANGAPNPSPQTASSTQANTQSQSQPSQTQPAKEPNTMPVNPPHPLTSLQDTGLSKRPRDARLIHVLLQKMGVHAYTERVPIQLLDFTYRYTSGILSDALSYEPPAHNAASSSKKAAKEAEDSITSPALKTAISARAAYQFSPALPKEFLTELAAERNRIALPRVDREFGIRLPPERYCFTGVGWGVKESWEDEVEVEEGVEDVSAAGGVGVGGPVGGALGADTVMGGMEEEEVEEDEFEEVMGLKGDTTMTDS</sequence>
<evidence type="ECO:0000256" key="6">
    <source>
        <dbReference type="SAM" id="MobiDB-lite"/>
    </source>
</evidence>
<dbReference type="GO" id="GO:0005669">
    <property type="term" value="C:transcription factor TFIID complex"/>
    <property type="evidence" value="ECO:0007669"/>
    <property type="project" value="TreeGrafter"/>
</dbReference>
<dbReference type="CDD" id="cd07979">
    <property type="entry name" value="HFD_TAF9"/>
    <property type="match status" value="1"/>
</dbReference>
<dbReference type="InterPro" id="IPR003162">
    <property type="entry name" value="TFIID-31"/>
</dbReference>
<keyword evidence="4" id="KW-0804">Transcription</keyword>
<dbReference type="AlphaFoldDB" id="A0A9P9I8Z6"/>
<organism evidence="7 8">
    <name type="scientific">Dendryphion nanum</name>
    <dbReference type="NCBI Taxonomy" id="256645"/>
    <lineage>
        <taxon>Eukaryota</taxon>
        <taxon>Fungi</taxon>
        <taxon>Dikarya</taxon>
        <taxon>Ascomycota</taxon>
        <taxon>Pezizomycotina</taxon>
        <taxon>Dothideomycetes</taxon>
        <taxon>Pleosporomycetidae</taxon>
        <taxon>Pleosporales</taxon>
        <taxon>Torulaceae</taxon>
        <taxon>Dendryphion</taxon>
    </lineage>
</organism>
<evidence type="ECO:0000313" key="7">
    <source>
        <dbReference type="EMBL" id="KAH7112458.1"/>
    </source>
</evidence>
<dbReference type="OrthoDB" id="341924at2759"/>
<keyword evidence="8" id="KW-1185">Reference proteome</keyword>
<dbReference type="Gene3D" id="1.10.20.10">
    <property type="entry name" value="Histone, subunit A"/>
    <property type="match status" value="1"/>
</dbReference>
<dbReference type="PANTHER" id="PTHR48068">
    <property type="entry name" value="TAF9 RNA POLYMERASE II, TATA BOX-BINDING PROTEIN (TBP)-ASSOCIATED FACTOR"/>
    <property type="match status" value="1"/>
</dbReference>
<comment type="similarity">
    <text evidence="2">Belongs to the TAF9 family.</text>
</comment>
<evidence type="ECO:0000256" key="4">
    <source>
        <dbReference type="ARBA" id="ARBA00023163"/>
    </source>
</evidence>
<feature type="region of interest" description="Disordered" evidence="6">
    <location>
        <begin position="1"/>
        <end position="73"/>
    </location>
</feature>
<protein>
    <submittedName>
        <fullName evidence="7">Transcription initiation factor IID, 31kD subunit-domain-containing protein</fullName>
    </submittedName>
</protein>
<comment type="caution">
    <text evidence="7">The sequence shown here is derived from an EMBL/GenBank/DDBJ whole genome shotgun (WGS) entry which is preliminary data.</text>
</comment>
<feature type="region of interest" description="Disordered" evidence="6">
    <location>
        <begin position="248"/>
        <end position="272"/>
    </location>
</feature>
<dbReference type="GO" id="GO:0046982">
    <property type="term" value="F:protein heterodimerization activity"/>
    <property type="evidence" value="ECO:0007669"/>
    <property type="project" value="InterPro"/>
</dbReference>
<name>A0A9P9I8Z6_9PLEO</name>
<dbReference type="PANTHER" id="PTHR48068:SF4">
    <property type="entry name" value="TATA-BOX BINDING PROTEIN ASSOCIATED FACTOR 9"/>
    <property type="match status" value="1"/>
</dbReference>
<keyword evidence="5" id="KW-0539">Nucleus</keyword>
<dbReference type="GO" id="GO:0016251">
    <property type="term" value="F:RNA polymerase II general transcription initiation factor activity"/>
    <property type="evidence" value="ECO:0007669"/>
    <property type="project" value="TreeGrafter"/>
</dbReference>
<dbReference type="InterPro" id="IPR009072">
    <property type="entry name" value="Histone-fold"/>
</dbReference>